<evidence type="ECO:0000313" key="2">
    <source>
        <dbReference type="EMBL" id="NLR81088.1"/>
    </source>
</evidence>
<proteinExistence type="predicted"/>
<name>A0A847SSQ6_9BACT</name>
<feature type="region of interest" description="Disordered" evidence="1">
    <location>
        <begin position="29"/>
        <end position="49"/>
    </location>
</feature>
<comment type="caution">
    <text evidence="2">The sequence shown here is derived from an EMBL/GenBank/DDBJ whole genome shotgun (WGS) entry which is preliminary data.</text>
</comment>
<gene>
    <name evidence="2" type="ORF">HGH91_20835</name>
</gene>
<dbReference type="EMBL" id="JABAHZ010000005">
    <property type="protein sequence ID" value="NLR81088.1"/>
    <property type="molecule type" value="Genomic_DNA"/>
</dbReference>
<evidence type="ECO:0000256" key="1">
    <source>
        <dbReference type="SAM" id="MobiDB-lite"/>
    </source>
</evidence>
<dbReference type="RefSeq" id="WP_168740741.1">
    <property type="nucleotide sequence ID" value="NZ_JABAHZ010000005.1"/>
</dbReference>
<sequence>MKKMMNYVLIAGMGLIAVGIIPATASANTLGHRHHMKKEERREERRMRKEEKKHIVIVAPAQSQNMMPQAALPVTEAYVPKNIVNTFETKYGSALYDITPLQTVNGVDRYCVRTINNGVAEAVTVDGSGAPAM</sequence>
<reference evidence="2 3" key="1">
    <citation type="submission" date="2020-04" db="EMBL/GenBank/DDBJ databases">
        <authorList>
            <person name="Yin C."/>
        </authorList>
    </citation>
    <scope>NUCLEOTIDE SEQUENCE [LARGE SCALE GENOMIC DNA]</scope>
    <source>
        <strain evidence="2 3">Ak56</strain>
    </source>
</reference>
<protein>
    <submittedName>
        <fullName evidence="2">Uncharacterized protein</fullName>
    </submittedName>
</protein>
<accession>A0A847SSQ6</accession>
<dbReference type="Proteomes" id="UP000552864">
    <property type="component" value="Unassembled WGS sequence"/>
</dbReference>
<evidence type="ECO:0000313" key="3">
    <source>
        <dbReference type="Proteomes" id="UP000552864"/>
    </source>
</evidence>
<organism evidence="2 3">
    <name type="scientific">Chitinophaga eiseniae</name>
    <dbReference type="NCBI Taxonomy" id="634771"/>
    <lineage>
        <taxon>Bacteria</taxon>
        <taxon>Pseudomonadati</taxon>
        <taxon>Bacteroidota</taxon>
        <taxon>Chitinophagia</taxon>
        <taxon>Chitinophagales</taxon>
        <taxon>Chitinophagaceae</taxon>
        <taxon>Chitinophaga</taxon>
    </lineage>
</organism>
<keyword evidence="3" id="KW-1185">Reference proteome</keyword>
<feature type="compositionally biased region" description="Basic and acidic residues" evidence="1">
    <location>
        <begin position="37"/>
        <end position="49"/>
    </location>
</feature>
<dbReference type="AlphaFoldDB" id="A0A847SSQ6"/>